<reference evidence="8 9" key="1">
    <citation type="submission" date="2014-01" db="EMBL/GenBank/DDBJ databases">
        <title>Genome sequencing of Thermococcus guaymasensis.</title>
        <authorList>
            <person name="Zhang X."/>
            <person name="Alvare G."/>
            <person name="Fristensky B."/>
            <person name="Chen L."/>
            <person name="Suen T."/>
            <person name="Chen Q."/>
            <person name="Ma K."/>
        </authorList>
    </citation>
    <scope>NUCLEOTIDE SEQUENCE [LARGE SCALE GENOMIC DNA]</scope>
    <source>
        <strain evidence="8 9">DSM 11113</strain>
    </source>
</reference>
<dbReference type="InterPro" id="IPR053180">
    <property type="entry name" value="Ca-binding_acidic-repeat"/>
</dbReference>
<dbReference type="Pfam" id="PF04473">
    <property type="entry name" value="DUF553"/>
    <property type="match status" value="1"/>
</dbReference>
<dbReference type="InterPro" id="IPR038765">
    <property type="entry name" value="Papain-like_cys_pep_sf"/>
</dbReference>
<dbReference type="PANTHER" id="PTHR37467">
    <property type="entry name" value="EXPORTED CALCIUM-BINDING GLYCOPROTEIN-RELATED"/>
    <property type="match status" value="1"/>
</dbReference>
<evidence type="ECO:0000259" key="7">
    <source>
        <dbReference type="Pfam" id="PF04473"/>
    </source>
</evidence>
<gene>
    <name evidence="8" type="ORF">X802_04025</name>
</gene>
<keyword evidence="9" id="KW-1185">Reference proteome</keyword>
<evidence type="ECO:0000256" key="3">
    <source>
        <dbReference type="ARBA" id="ARBA00022525"/>
    </source>
</evidence>
<dbReference type="PROSITE" id="PS51257">
    <property type="entry name" value="PROKAR_LIPOPROTEIN"/>
    <property type="match status" value="1"/>
</dbReference>
<evidence type="ECO:0000256" key="4">
    <source>
        <dbReference type="ARBA" id="ARBA00022729"/>
    </source>
</evidence>
<dbReference type="AlphaFoldDB" id="A0A0X1KJK3"/>
<proteinExistence type="inferred from homology"/>
<comment type="subcellular location">
    <subcellularLocation>
        <location evidence="1">Secreted</location>
    </subcellularLocation>
</comment>
<evidence type="ECO:0000256" key="2">
    <source>
        <dbReference type="ARBA" id="ARBA00007458"/>
    </source>
</evidence>
<dbReference type="RefSeq" id="WP_062371184.1">
    <property type="nucleotide sequence ID" value="NZ_CP007140.1"/>
</dbReference>
<evidence type="ECO:0000256" key="6">
    <source>
        <dbReference type="SAM" id="MobiDB-lite"/>
    </source>
</evidence>
<dbReference type="PANTHER" id="PTHR37467:SF1">
    <property type="entry name" value="EXPORTED CALCIUM-BINDING GLYCOPROTEIN"/>
    <property type="match status" value="1"/>
</dbReference>
<dbReference type="SUPFAM" id="SSF103647">
    <property type="entry name" value="TSP type-3 repeat"/>
    <property type="match status" value="1"/>
</dbReference>
<feature type="region of interest" description="Disordered" evidence="6">
    <location>
        <begin position="74"/>
        <end position="129"/>
    </location>
</feature>
<dbReference type="InterPro" id="IPR028974">
    <property type="entry name" value="TSP_type-3_rpt"/>
</dbReference>
<feature type="domain" description="Transglutaminase-like" evidence="7">
    <location>
        <begin position="258"/>
        <end position="414"/>
    </location>
</feature>
<evidence type="ECO:0000313" key="8">
    <source>
        <dbReference type="EMBL" id="AJC71425.1"/>
    </source>
</evidence>
<organism evidence="8 9">
    <name type="scientific">Thermococcus guaymasensis DSM 11113</name>
    <dbReference type="NCBI Taxonomy" id="1432656"/>
    <lineage>
        <taxon>Archaea</taxon>
        <taxon>Methanobacteriati</taxon>
        <taxon>Methanobacteriota</taxon>
        <taxon>Thermococci</taxon>
        <taxon>Thermococcales</taxon>
        <taxon>Thermococcaceae</taxon>
        <taxon>Thermococcus</taxon>
    </lineage>
</organism>
<dbReference type="InterPro" id="IPR007562">
    <property type="entry name" value="Transglutaminase-like_domain"/>
</dbReference>
<feature type="compositionally biased region" description="Acidic residues" evidence="6">
    <location>
        <begin position="104"/>
        <end position="114"/>
    </location>
</feature>
<name>A0A0X1KJK3_9EURY</name>
<dbReference type="EMBL" id="CP007140">
    <property type="protein sequence ID" value="AJC71425.1"/>
    <property type="molecule type" value="Genomic_DNA"/>
</dbReference>
<dbReference type="GeneID" id="27134821"/>
<keyword evidence="4" id="KW-0732">Signal</keyword>
<evidence type="ECO:0000313" key="9">
    <source>
        <dbReference type="Proteomes" id="UP000062043"/>
    </source>
</evidence>
<accession>A0A0X1KJK3</accession>
<dbReference type="Pfam" id="PF18884">
    <property type="entry name" value="TSP3_bac"/>
    <property type="match status" value="7"/>
</dbReference>
<dbReference type="Gene3D" id="3.10.620.30">
    <property type="match status" value="1"/>
</dbReference>
<comment type="similarity">
    <text evidence="2">Belongs to the UPF0252 family.</text>
</comment>
<dbReference type="KEGG" id="tgy:X802_04025"/>
<dbReference type="PATRIC" id="fig|1432656.3.peg.782"/>
<protein>
    <submittedName>
        <fullName evidence="8">Calcium-binding protein</fullName>
    </submittedName>
</protein>
<dbReference type="Proteomes" id="UP000062043">
    <property type="component" value="Chromosome"/>
</dbReference>
<keyword evidence="5" id="KW-0106">Calcium</keyword>
<evidence type="ECO:0000256" key="1">
    <source>
        <dbReference type="ARBA" id="ARBA00004613"/>
    </source>
</evidence>
<dbReference type="GO" id="GO:0005509">
    <property type="term" value="F:calcium ion binding"/>
    <property type="evidence" value="ECO:0007669"/>
    <property type="project" value="InterPro"/>
</dbReference>
<dbReference type="STRING" id="1432656.X802_04025"/>
<sequence length="582" mass="64910">MRRDTIVAPILIAVLVSAVFSSACIGGGGTTTSTPKEQFTSAVHSDTGTIPRVSKNVDSDGDGLSNWDEINVYRTDPGRKDTDGDGLDDGEEVKIGTNPLGADTDADGIPDGEELELKTNPLTNDTDGDGLSDYREAFILNTSPSLEDTDGDALLDGVELSKGTNPLKADTDGDGLSDGDEVLTYGTNPLVNDTDRDNLTDGREVLVYYTDPLMMDTDGDYLPDGYEVGIGTDPTYNWRYEGTGTDALKSALSFLLRKKVENISSRFLEYTSTLDRAWAVLEWIDENIEYNHTKAEYVNQSVELWDSLNESEKERYLNLTMLQAANDTAFALRSGICTDYAILTAALLLDANVSPVYVLSIDYWNQTIGHATVAIKINGTYFVLDQELPIIPLGNYYWYSIERGMGEIENVTFYRISLDGKGEVNVENWTWAGERLGSMAYRMTDKDIKLIENLTEELLLERYPQYHRDVRLKENAESDFGSLVNTGQPANNYLPYGFTEGWVLYGISDLALYYHPLLAEKLVRYYWPGPRFGEESEWDKPLRECDAYYMKIGLINDETRISAHTGDSWSYPGLVIVLEVAR</sequence>
<keyword evidence="3" id="KW-0964">Secreted</keyword>
<dbReference type="OrthoDB" id="86147at2157"/>
<evidence type="ECO:0000256" key="5">
    <source>
        <dbReference type="ARBA" id="ARBA00022837"/>
    </source>
</evidence>
<dbReference type="Gene3D" id="4.10.1080.10">
    <property type="entry name" value="TSP type-3 repeat"/>
    <property type="match status" value="1"/>
</dbReference>
<dbReference type="SUPFAM" id="SSF54001">
    <property type="entry name" value="Cysteine proteinases"/>
    <property type="match status" value="1"/>
</dbReference>
<dbReference type="InterPro" id="IPR059100">
    <property type="entry name" value="TSP3_bac"/>
</dbReference>